<dbReference type="EMBL" id="MT141526">
    <property type="protein sequence ID" value="QJA64783.1"/>
    <property type="molecule type" value="Genomic_DNA"/>
</dbReference>
<dbReference type="EMBL" id="MT142460">
    <property type="protein sequence ID" value="QJA81466.1"/>
    <property type="molecule type" value="Genomic_DNA"/>
</dbReference>
<protein>
    <submittedName>
        <fullName evidence="1">Uncharacterized protein</fullName>
    </submittedName>
</protein>
<organism evidence="1">
    <name type="scientific">viral metagenome</name>
    <dbReference type="NCBI Taxonomy" id="1070528"/>
    <lineage>
        <taxon>unclassified sequences</taxon>
        <taxon>metagenomes</taxon>
        <taxon>organismal metagenomes</taxon>
    </lineage>
</organism>
<dbReference type="AlphaFoldDB" id="A0A6M3J4I4"/>
<sequence length="212" mass="24666">MEYREMRQHSRKFNIGFGLTTEDIIFLHCANTLLSRTALTAYRDAIMSFGPGNILVSDSQRQQMDGPNGEPLDWFYYKSRDYAKEVAAQFGIEKLLDLWPSSLVGFMAFPIKDFSLIDCGFTQMLHREDWLPWDEDFDECGSWHALTEWGYRLIEVEGKQLWVLRGMTAWHLPRADEHIQPINLEQTMASQRILEAKIPSMPSEYMVEDCPS</sequence>
<gene>
    <name evidence="2" type="ORF">MM415A00528_0009</name>
    <name evidence="1" type="ORF">MM415B00465_0017</name>
</gene>
<accession>A0A6M3J4I4</accession>
<evidence type="ECO:0000313" key="1">
    <source>
        <dbReference type="EMBL" id="QJA64783.1"/>
    </source>
</evidence>
<reference evidence="1" key="1">
    <citation type="submission" date="2020-03" db="EMBL/GenBank/DDBJ databases">
        <title>The deep terrestrial virosphere.</title>
        <authorList>
            <person name="Holmfeldt K."/>
            <person name="Nilsson E."/>
            <person name="Simone D."/>
            <person name="Lopez-Fernandez M."/>
            <person name="Wu X."/>
            <person name="de Brujin I."/>
            <person name="Lundin D."/>
            <person name="Andersson A."/>
            <person name="Bertilsson S."/>
            <person name="Dopson M."/>
        </authorList>
    </citation>
    <scope>NUCLEOTIDE SEQUENCE</scope>
    <source>
        <strain evidence="2">MM415A00528</strain>
        <strain evidence="1">MM415B00465</strain>
    </source>
</reference>
<proteinExistence type="predicted"/>
<name>A0A6M3J4I4_9ZZZZ</name>
<evidence type="ECO:0000313" key="2">
    <source>
        <dbReference type="EMBL" id="QJA81466.1"/>
    </source>
</evidence>